<dbReference type="AlphaFoldDB" id="A0A4C1U855"/>
<feature type="region of interest" description="Disordered" evidence="1">
    <location>
        <begin position="81"/>
        <end position="116"/>
    </location>
</feature>
<feature type="compositionally biased region" description="Basic and acidic residues" evidence="1">
    <location>
        <begin position="104"/>
        <end position="116"/>
    </location>
</feature>
<name>A0A4C1U855_EUMVA</name>
<feature type="compositionally biased region" description="Polar residues" evidence="1">
    <location>
        <begin position="91"/>
        <end position="101"/>
    </location>
</feature>
<evidence type="ECO:0000256" key="1">
    <source>
        <dbReference type="SAM" id="MobiDB-lite"/>
    </source>
</evidence>
<evidence type="ECO:0000313" key="3">
    <source>
        <dbReference type="Proteomes" id="UP000299102"/>
    </source>
</evidence>
<accession>A0A4C1U855</accession>
<evidence type="ECO:0000313" key="2">
    <source>
        <dbReference type="EMBL" id="GBP22603.1"/>
    </source>
</evidence>
<proteinExistence type="predicted"/>
<sequence>MSFQSNWFPSTSLPTTDIECIPSSFIWKNFADDPNLVPAFNSGSGIILDFDLDQVLDYNFDPILGFNSVLSRIVSFGRGPGSHSTLRPDFNSDTALTSTGSHGVHKEEYEKHEKRAAPRAGRCLEMSVRGTSERGNFQFGCAGGPSE</sequence>
<gene>
    <name evidence="2" type="ORF">EVAR_84843_1</name>
</gene>
<keyword evidence="3" id="KW-1185">Reference proteome</keyword>
<dbReference type="Proteomes" id="UP000299102">
    <property type="component" value="Unassembled WGS sequence"/>
</dbReference>
<protein>
    <submittedName>
        <fullName evidence="2">Uncharacterized protein</fullName>
    </submittedName>
</protein>
<comment type="caution">
    <text evidence="2">The sequence shown here is derived from an EMBL/GenBank/DDBJ whole genome shotgun (WGS) entry which is preliminary data.</text>
</comment>
<dbReference type="EMBL" id="BGZK01000141">
    <property type="protein sequence ID" value="GBP22603.1"/>
    <property type="molecule type" value="Genomic_DNA"/>
</dbReference>
<organism evidence="2 3">
    <name type="scientific">Eumeta variegata</name>
    <name type="common">Bagworm moth</name>
    <name type="synonym">Eumeta japonica</name>
    <dbReference type="NCBI Taxonomy" id="151549"/>
    <lineage>
        <taxon>Eukaryota</taxon>
        <taxon>Metazoa</taxon>
        <taxon>Ecdysozoa</taxon>
        <taxon>Arthropoda</taxon>
        <taxon>Hexapoda</taxon>
        <taxon>Insecta</taxon>
        <taxon>Pterygota</taxon>
        <taxon>Neoptera</taxon>
        <taxon>Endopterygota</taxon>
        <taxon>Lepidoptera</taxon>
        <taxon>Glossata</taxon>
        <taxon>Ditrysia</taxon>
        <taxon>Tineoidea</taxon>
        <taxon>Psychidae</taxon>
        <taxon>Oiketicinae</taxon>
        <taxon>Eumeta</taxon>
    </lineage>
</organism>
<reference evidence="2 3" key="1">
    <citation type="journal article" date="2019" name="Commun. Biol.">
        <title>The bagworm genome reveals a unique fibroin gene that provides high tensile strength.</title>
        <authorList>
            <person name="Kono N."/>
            <person name="Nakamura H."/>
            <person name="Ohtoshi R."/>
            <person name="Tomita M."/>
            <person name="Numata K."/>
            <person name="Arakawa K."/>
        </authorList>
    </citation>
    <scope>NUCLEOTIDE SEQUENCE [LARGE SCALE GENOMIC DNA]</scope>
</reference>